<dbReference type="Proteomes" id="UP000252132">
    <property type="component" value="Unassembled WGS sequence"/>
</dbReference>
<dbReference type="Pfam" id="PF00476">
    <property type="entry name" value="DNA_pol_A"/>
    <property type="match status" value="1"/>
</dbReference>
<comment type="catalytic activity">
    <reaction evidence="15 17">
        <text>DNA(n) + a 2'-deoxyribonucleoside 5'-triphosphate = DNA(n+1) + diphosphate</text>
        <dbReference type="Rhea" id="RHEA:22508"/>
        <dbReference type="Rhea" id="RHEA-COMP:17339"/>
        <dbReference type="Rhea" id="RHEA-COMP:17340"/>
        <dbReference type="ChEBI" id="CHEBI:33019"/>
        <dbReference type="ChEBI" id="CHEBI:61560"/>
        <dbReference type="ChEBI" id="CHEBI:173112"/>
        <dbReference type="EC" id="2.7.7.7"/>
    </reaction>
</comment>
<keyword evidence="9 17" id="KW-0227">DNA damage</keyword>
<dbReference type="GO" id="GO:0008409">
    <property type="term" value="F:5'-3' exonuclease activity"/>
    <property type="evidence" value="ECO:0007669"/>
    <property type="project" value="UniProtKB-UniRule"/>
</dbReference>
<dbReference type="FunFam" id="3.40.50.1010:FF:000001">
    <property type="entry name" value="DNA polymerase I"/>
    <property type="match status" value="1"/>
</dbReference>
<dbReference type="PRINTS" id="PR00868">
    <property type="entry name" value="DNAPOLI"/>
</dbReference>
<keyword evidence="8" id="KW-0540">Nuclease</keyword>
<feature type="domain" description="5'-3' exonuclease" evidence="19">
    <location>
        <begin position="4"/>
        <end position="267"/>
    </location>
</feature>
<dbReference type="EMBL" id="QOQF01000008">
    <property type="protein sequence ID" value="RCL77472.1"/>
    <property type="molecule type" value="Genomic_DNA"/>
</dbReference>
<dbReference type="Gene3D" id="1.20.1060.10">
    <property type="entry name" value="Taq DNA Polymerase, Chain T, domain 4"/>
    <property type="match status" value="1"/>
</dbReference>
<evidence type="ECO:0000256" key="1">
    <source>
        <dbReference type="ARBA" id="ARBA00007705"/>
    </source>
</evidence>
<evidence type="ECO:0000259" key="20">
    <source>
        <dbReference type="SMART" id="SM00482"/>
    </source>
</evidence>
<dbReference type="InterPro" id="IPR019760">
    <property type="entry name" value="DNA-dir_DNA_pol_A_CS"/>
</dbReference>
<dbReference type="SUPFAM" id="SSF47807">
    <property type="entry name" value="5' to 3' exonuclease, C-terminal subdomain"/>
    <property type="match status" value="1"/>
</dbReference>
<name>A0A368E043_9PROT</name>
<keyword evidence="10 17" id="KW-0378">Hydrolase</keyword>
<feature type="domain" description="3'-5' exonuclease" evidence="18">
    <location>
        <begin position="342"/>
        <end position="535"/>
    </location>
</feature>
<dbReference type="SMART" id="SM00279">
    <property type="entry name" value="HhH2"/>
    <property type="match status" value="1"/>
</dbReference>
<dbReference type="InterPro" id="IPR002562">
    <property type="entry name" value="3'-5'_exonuclease_dom"/>
</dbReference>
<dbReference type="SMART" id="SM00474">
    <property type="entry name" value="35EXOc"/>
    <property type="match status" value="1"/>
</dbReference>
<evidence type="ECO:0000256" key="6">
    <source>
        <dbReference type="ARBA" id="ARBA00022695"/>
    </source>
</evidence>
<dbReference type="InterPro" id="IPR008918">
    <property type="entry name" value="HhH2"/>
</dbReference>
<dbReference type="GO" id="GO:0003887">
    <property type="term" value="F:DNA-directed DNA polymerase activity"/>
    <property type="evidence" value="ECO:0007669"/>
    <property type="project" value="UniProtKB-UniRule"/>
</dbReference>
<dbReference type="SUPFAM" id="SSF56672">
    <property type="entry name" value="DNA/RNA polymerases"/>
    <property type="match status" value="1"/>
</dbReference>
<keyword evidence="12 17" id="KW-0239">DNA-directed DNA polymerase</keyword>
<sequence>MSLKKSDHLYLVDGSGYIFRAFHALPPLTRKSDKLPVGAVAGFCNMLVRLMDDMAAEESPTHLAVIFDASGKTFRNDIYPEYKANRDAPPEDLVPQFPLVREAVKAFGIPSVELQGYEADDLIAAYTHAATQNGARVSIVSSDKDLMQLVTDRVNMIDTMKDKKIGPSEVLEKFEVGPERVIDVQSLAGDSVDNVPGVPGIGIKTAALLINEYGDLETLLERAGEIKQNKRRENLIEFADQARISRELVTLRTDTPLPVDLNDMGLTPPEAGMLMGFLKAMEFNTLTQRVGKRYDLSAEDYEASAELAAKTSAVSSSGAIESPAYDLPSVVTDMPPIDAAAYECVTDIAVLDNWIEAAVSSGHVAIDTETDGLDTVSCRLVGVSLATRPGHACYIPLAHGIGEGLALADDVPQQLAEADVLARLKPLLQDASIMKILQNAKFDLQVLTQRKIDVYPVEDTMLMSYALAAGQRGHGMDELSELYLGHKPISIKELLGTGKSQITFDQVPLEKATPYAAEDADITFRLWQMMRPELVKDGVVSVYQTTEKPLVPVIVDMEKNGISVDRNVLSRLSGEFAQKMAAMEEGIYKLAGETFNIASPKQLGDILFDKMGLPGGKKTKTGAWGTGADVLEGLAAEGHDLAAQVLEWRGLAKLKSTYTDALPEFINPDTGRIHTSYSLASTTTGRLASSDPNLQNIPIRTEDGRRIRTAFVAEKGNLLVSADYSQIELRLLAHIADIDSLRQAFADGQDIHAMTASEMFGVPLADMTAETRRRAKAINFGIIYGISAFGLANQLGISRGEASAYIKAYFEKFPGIKDYMEAVKQEAHAQGYVSTLFGRRIYLREIDSKIPARRAFAERAAINAPIQGTAADIIRRAMIAMPTVLKKKSPKSRMLLQVHDELIFEAPESETDKLMQHVREVMQNACAPRLSLSVPLVVEAQAAKNWDEAH</sequence>
<gene>
    <name evidence="17" type="primary">polA</name>
    <name evidence="21" type="ORF">DBW69_03400</name>
</gene>
<evidence type="ECO:0000256" key="7">
    <source>
        <dbReference type="ARBA" id="ARBA00022705"/>
    </source>
</evidence>
<organism evidence="21 22">
    <name type="scientific">PS1 clade bacterium</name>
    <dbReference type="NCBI Taxonomy" id="2175152"/>
    <lineage>
        <taxon>Bacteria</taxon>
        <taxon>Pseudomonadati</taxon>
        <taxon>Pseudomonadota</taxon>
        <taxon>Alphaproteobacteria</taxon>
        <taxon>PS1 clade</taxon>
    </lineage>
</organism>
<dbReference type="InterPro" id="IPR002298">
    <property type="entry name" value="DNA_polymerase_A"/>
</dbReference>
<dbReference type="FunFam" id="1.20.1060.10:FF:000001">
    <property type="entry name" value="DNA polymerase I"/>
    <property type="match status" value="1"/>
</dbReference>
<dbReference type="InterPro" id="IPR020045">
    <property type="entry name" value="DNA_polI_H3TH"/>
</dbReference>
<dbReference type="InterPro" id="IPR002421">
    <property type="entry name" value="5-3_exonuclease"/>
</dbReference>
<dbReference type="CDD" id="cd06139">
    <property type="entry name" value="DNA_polA_I_Ecoli_like_exo"/>
    <property type="match status" value="1"/>
</dbReference>
<keyword evidence="11 17" id="KW-0269">Exonuclease</keyword>
<keyword evidence="13 17" id="KW-0238">DNA-binding</keyword>
<proteinExistence type="inferred from homology"/>
<dbReference type="InterPro" id="IPR020046">
    <property type="entry name" value="5-3_exonucl_a-hlix_arch_N"/>
</dbReference>
<evidence type="ECO:0000256" key="15">
    <source>
        <dbReference type="ARBA" id="ARBA00049244"/>
    </source>
</evidence>
<dbReference type="InterPro" id="IPR036279">
    <property type="entry name" value="5-3_exonuclease_C_sf"/>
</dbReference>
<keyword evidence="7 17" id="KW-0235">DNA replication</keyword>
<dbReference type="Gene3D" id="3.30.420.10">
    <property type="entry name" value="Ribonuclease H-like superfamily/Ribonuclease H"/>
    <property type="match status" value="1"/>
</dbReference>
<dbReference type="Gene3D" id="3.40.50.1010">
    <property type="entry name" value="5'-nuclease"/>
    <property type="match status" value="1"/>
</dbReference>
<dbReference type="NCBIfam" id="NF004397">
    <property type="entry name" value="PRK05755.1"/>
    <property type="match status" value="1"/>
</dbReference>
<comment type="similarity">
    <text evidence="1 17">Belongs to the DNA polymerase type-A family.</text>
</comment>
<dbReference type="Gene3D" id="1.10.150.20">
    <property type="entry name" value="5' to 3' exonuclease, C-terminal subdomain"/>
    <property type="match status" value="2"/>
</dbReference>
<evidence type="ECO:0000313" key="21">
    <source>
        <dbReference type="EMBL" id="RCL77472.1"/>
    </source>
</evidence>
<evidence type="ECO:0000259" key="19">
    <source>
        <dbReference type="SMART" id="SM00475"/>
    </source>
</evidence>
<dbReference type="GO" id="GO:0006302">
    <property type="term" value="P:double-strand break repair"/>
    <property type="evidence" value="ECO:0007669"/>
    <property type="project" value="TreeGrafter"/>
</dbReference>
<dbReference type="InterPro" id="IPR001098">
    <property type="entry name" value="DNA-dir_DNA_pol_A_palm_dom"/>
</dbReference>
<keyword evidence="5 17" id="KW-0808">Transferase</keyword>
<evidence type="ECO:0000256" key="5">
    <source>
        <dbReference type="ARBA" id="ARBA00022679"/>
    </source>
</evidence>
<evidence type="ECO:0000256" key="3">
    <source>
        <dbReference type="ARBA" id="ARBA00012417"/>
    </source>
</evidence>
<dbReference type="Pfam" id="PF01612">
    <property type="entry name" value="DNA_pol_A_exo1"/>
    <property type="match status" value="1"/>
</dbReference>
<comment type="caution">
    <text evidence="21">The sequence shown here is derived from an EMBL/GenBank/DDBJ whole genome shotgun (WGS) entry which is preliminary data.</text>
</comment>
<evidence type="ECO:0000256" key="8">
    <source>
        <dbReference type="ARBA" id="ARBA00022722"/>
    </source>
</evidence>
<dbReference type="EC" id="2.7.7.7" evidence="3 16"/>
<dbReference type="SMART" id="SM00475">
    <property type="entry name" value="53EXOc"/>
    <property type="match status" value="1"/>
</dbReference>
<dbReference type="AlphaFoldDB" id="A0A368E043"/>
<dbReference type="GO" id="GO:0003677">
    <property type="term" value="F:DNA binding"/>
    <property type="evidence" value="ECO:0007669"/>
    <property type="project" value="UniProtKB-UniRule"/>
</dbReference>
<dbReference type="CDD" id="cd08637">
    <property type="entry name" value="DNA_pol_A_pol_I_C"/>
    <property type="match status" value="1"/>
</dbReference>
<dbReference type="CDD" id="cd09898">
    <property type="entry name" value="H3TH_53EXO"/>
    <property type="match status" value="1"/>
</dbReference>
<dbReference type="Pfam" id="PF02739">
    <property type="entry name" value="5_3_exonuc_N"/>
    <property type="match status" value="1"/>
</dbReference>
<dbReference type="PANTHER" id="PTHR10133:SF27">
    <property type="entry name" value="DNA POLYMERASE NU"/>
    <property type="match status" value="1"/>
</dbReference>
<dbReference type="InterPro" id="IPR018320">
    <property type="entry name" value="DNA_polymerase_1"/>
</dbReference>
<reference evidence="21 22" key="1">
    <citation type="journal article" date="2018" name="Microbiome">
        <title>Fine metagenomic profile of the Mediterranean stratified and mixed water columns revealed by assembly and recruitment.</title>
        <authorList>
            <person name="Haro-Moreno J.M."/>
            <person name="Lopez-Perez M."/>
            <person name="De La Torre J.R."/>
            <person name="Picazo A."/>
            <person name="Camacho A."/>
            <person name="Rodriguez-Valera F."/>
        </authorList>
    </citation>
    <scope>NUCLEOTIDE SEQUENCE [LARGE SCALE GENOMIC DNA]</scope>
    <source>
        <strain evidence="21">MED-G55</strain>
    </source>
</reference>
<dbReference type="FunFam" id="1.10.150.20:FF:000003">
    <property type="entry name" value="DNA polymerase I"/>
    <property type="match status" value="1"/>
</dbReference>
<dbReference type="InterPro" id="IPR029060">
    <property type="entry name" value="PIN-like_dom_sf"/>
</dbReference>
<evidence type="ECO:0000256" key="11">
    <source>
        <dbReference type="ARBA" id="ARBA00022839"/>
    </source>
</evidence>
<accession>A0A368E043</accession>
<dbReference type="FunFam" id="3.30.420.10:FF:000026">
    <property type="entry name" value="DNA polymerase I"/>
    <property type="match status" value="1"/>
</dbReference>
<feature type="domain" description="DNA-directed DNA polymerase family A palm" evidence="20">
    <location>
        <begin position="704"/>
        <end position="910"/>
    </location>
</feature>
<dbReference type="SMART" id="SM00482">
    <property type="entry name" value="POLAc"/>
    <property type="match status" value="1"/>
</dbReference>
<evidence type="ECO:0000256" key="14">
    <source>
        <dbReference type="ARBA" id="ARBA00023204"/>
    </source>
</evidence>
<dbReference type="InterPro" id="IPR043502">
    <property type="entry name" value="DNA/RNA_pol_sf"/>
</dbReference>
<comment type="function">
    <text evidence="17">In addition to polymerase activity, this DNA polymerase exhibits 3'-5' and 5'-3' exonuclease activity.</text>
</comment>
<evidence type="ECO:0000256" key="4">
    <source>
        <dbReference type="ARBA" id="ARBA00020311"/>
    </source>
</evidence>
<dbReference type="NCBIfam" id="TIGR00593">
    <property type="entry name" value="pola"/>
    <property type="match status" value="1"/>
</dbReference>
<dbReference type="PROSITE" id="PS00447">
    <property type="entry name" value="DNA_POLYMERASE_A"/>
    <property type="match status" value="1"/>
</dbReference>
<dbReference type="Pfam" id="PF01367">
    <property type="entry name" value="5_3_exonuc"/>
    <property type="match status" value="1"/>
</dbReference>
<dbReference type="SUPFAM" id="SSF53098">
    <property type="entry name" value="Ribonuclease H-like"/>
    <property type="match status" value="1"/>
</dbReference>
<dbReference type="FunFam" id="1.10.150.20:FF:000002">
    <property type="entry name" value="DNA polymerase I"/>
    <property type="match status" value="1"/>
</dbReference>
<dbReference type="GO" id="GO:0008408">
    <property type="term" value="F:3'-5' exonuclease activity"/>
    <property type="evidence" value="ECO:0007669"/>
    <property type="project" value="UniProtKB-UniRule"/>
</dbReference>
<evidence type="ECO:0000256" key="13">
    <source>
        <dbReference type="ARBA" id="ARBA00023125"/>
    </source>
</evidence>
<evidence type="ECO:0000259" key="18">
    <source>
        <dbReference type="SMART" id="SM00474"/>
    </source>
</evidence>
<evidence type="ECO:0000256" key="10">
    <source>
        <dbReference type="ARBA" id="ARBA00022801"/>
    </source>
</evidence>
<protein>
    <recommendedName>
        <fullName evidence="4 16">DNA polymerase I</fullName>
        <ecNumber evidence="3 16">2.7.7.7</ecNumber>
    </recommendedName>
</protein>
<dbReference type="CDD" id="cd09859">
    <property type="entry name" value="PIN_53EXO"/>
    <property type="match status" value="1"/>
</dbReference>
<dbReference type="PANTHER" id="PTHR10133">
    <property type="entry name" value="DNA POLYMERASE I"/>
    <property type="match status" value="1"/>
</dbReference>
<dbReference type="GO" id="GO:0006261">
    <property type="term" value="P:DNA-templated DNA replication"/>
    <property type="evidence" value="ECO:0007669"/>
    <property type="project" value="UniProtKB-UniRule"/>
</dbReference>
<dbReference type="Gene3D" id="3.30.70.370">
    <property type="match status" value="1"/>
</dbReference>
<evidence type="ECO:0000313" key="22">
    <source>
        <dbReference type="Proteomes" id="UP000252132"/>
    </source>
</evidence>
<evidence type="ECO:0000256" key="2">
    <source>
        <dbReference type="ARBA" id="ARBA00011541"/>
    </source>
</evidence>
<evidence type="ECO:0000256" key="12">
    <source>
        <dbReference type="ARBA" id="ARBA00022932"/>
    </source>
</evidence>
<dbReference type="InterPro" id="IPR036397">
    <property type="entry name" value="RNaseH_sf"/>
</dbReference>
<evidence type="ECO:0000256" key="17">
    <source>
        <dbReference type="RuleBase" id="RU004460"/>
    </source>
</evidence>
<keyword evidence="6 17" id="KW-0548">Nucleotidyltransferase</keyword>
<comment type="subunit">
    <text evidence="2">Single-chain monomer with multiple functions.</text>
</comment>
<dbReference type="SUPFAM" id="SSF88723">
    <property type="entry name" value="PIN domain-like"/>
    <property type="match status" value="1"/>
</dbReference>
<evidence type="ECO:0000256" key="16">
    <source>
        <dbReference type="NCBIfam" id="TIGR00593"/>
    </source>
</evidence>
<dbReference type="InterPro" id="IPR012337">
    <property type="entry name" value="RNaseH-like_sf"/>
</dbReference>
<keyword evidence="14 17" id="KW-0234">DNA repair</keyword>
<evidence type="ECO:0000256" key="9">
    <source>
        <dbReference type="ARBA" id="ARBA00022763"/>
    </source>
</evidence>